<sequence length="198" mass="20567">MITSESTFMRRSQPRPWTLVAAHSGGGGASRARGHWWRRIQEEEEPAAPVDTGGGGRGEGGKATVVDGVIEELAPADNEEALRMLVMVTMLVTVPMTLDISGMSAACAGRTARRPEAVDEMETMPAAEIVMDELDLFEDVTVGSNEMGPAAGGVHSGVGGDPRDMARTGRAGARVGIDEMVGAEGGGLTAGHGGVLRR</sequence>
<comment type="caution">
    <text evidence="1">The sequence shown here is derived from an EMBL/GenBank/DDBJ whole genome shotgun (WGS) entry which is preliminary data.</text>
</comment>
<accession>A0AAE0FFS5</accession>
<proteinExistence type="predicted"/>
<evidence type="ECO:0000313" key="2">
    <source>
        <dbReference type="Proteomes" id="UP001190700"/>
    </source>
</evidence>
<gene>
    <name evidence="1" type="ORF">CYMTET_32247</name>
</gene>
<protein>
    <submittedName>
        <fullName evidence="1">Uncharacterized protein</fullName>
    </submittedName>
</protein>
<keyword evidence="2" id="KW-1185">Reference proteome</keyword>
<dbReference type="AlphaFoldDB" id="A0AAE0FFS5"/>
<dbReference type="EMBL" id="LGRX02019309">
    <property type="protein sequence ID" value="KAK3258720.1"/>
    <property type="molecule type" value="Genomic_DNA"/>
</dbReference>
<organism evidence="1 2">
    <name type="scientific">Cymbomonas tetramitiformis</name>
    <dbReference type="NCBI Taxonomy" id="36881"/>
    <lineage>
        <taxon>Eukaryota</taxon>
        <taxon>Viridiplantae</taxon>
        <taxon>Chlorophyta</taxon>
        <taxon>Pyramimonadophyceae</taxon>
        <taxon>Pyramimonadales</taxon>
        <taxon>Pyramimonadaceae</taxon>
        <taxon>Cymbomonas</taxon>
    </lineage>
</organism>
<name>A0AAE0FFS5_9CHLO</name>
<evidence type="ECO:0000313" key="1">
    <source>
        <dbReference type="EMBL" id="KAK3258720.1"/>
    </source>
</evidence>
<dbReference type="Proteomes" id="UP001190700">
    <property type="component" value="Unassembled WGS sequence"/>
</dbReference>
<reference evidence="1 2" key="1">
    <citation type="journal article" date="2015" name="Genome Biol. Evol.">
        <title>Comparative Genomics of a Bacterivorous Green Alga Reveals Evolutionary Causalities and Consequences of Phago-Mixotrophic Mode of Nutrition.</title>
        <authorList>
            <person name="Burns J.A."/>
            <person name="Paasch A."/>
            <person name="Narechania A."/>
            <person name="Kim E."/>
        </authorList>
    </citation>
    <scope>NUCLEOTIDE SEQUENCE [LARGE SCALE GENOMIC DNA]</scope>
    <source>
        <strain evidence="1 2">PLY_AMNH</strain>
    </source>
</reference>